<sequence length="467" mass="49066">MSPVRSRPAARSSGRQKRPVARRIGRILLGAAVFLACLGGICAAGVATTMSQSYPEYGRRPPVEGLPAPKALPGGRITVAVVVSNAGSVSADVLAPYEVFARSERFAVYTVAARRTPSPLSGGVHLLPDHTLDEVATGAVPEPDVVVVPAVVDPTGTAEEPLRQWIAARSRHGSRLLGVCAGSELLAATGVLDGRQATSFWANIGSLRRSHPAVRWRSGERYVEDGTITTTAGITSGTVGALRLVERLAGADEARRIGDALHYPGWSLNGPTAITPNHLALSDLPYALNAAFPWLRPTIGVGLEEGVGEIDAAAAFEVHSGVSFSSRAIPISATGTVTTRHGVVLLTEPADAAVPPLDRFVVPGARGTVTPALVSWASGRGLTPERPGGGRRDDEFGFDPMLRDLAAHAGDVTARITAKFSEYPIGQLRLSETGWPWRSTVVFAVALAGSALVATLAATLRRRPRRW</sequence>
<keyword evidence="1" id="KW-0812">Transmembrane</keyword>
<feature type="domain" description="DJ-1/PfpI" evidence="2">
    <location>
        <begin position="80"/>
        <end position="239"/>
    </location>
</feature>
<gene>
    <name evidence="3" type="ORF">SAMN05660976_02500</name>
</gene>
<protein>
    <submittedName>
        <fullName evidence="3">DJ-1/PfpI family protein</fullName>
    </submittedName>
</protein>
<dbReference type="Pfam" id="PF01965">
    <property type="entry name" value="DJ-1_PfpI"/>
    <property type="match status" value="1"/>
</dbReference>
<accession>A0A1H7QCS2</accession>
<dbReference type="AlphaFoldDB" id="A0A1H7QCS2"/>
<dbReference type="InterPro" id="IPR029062">
    <property type="entry name" value="Class_I_gatase-like"/>
</dbReference>
<dbReference type="Gene3D" id="3.40.50.880">
    <property type="match status" value="1"/>
</dbReference>
<name>A0A1H7QCS2_9ACTN</name>
<feature type="transmembrane region" description="Helical" evidence="1">
    <location>
        <begin position="435"/>
        <end position="460"/>
    </location>
</feature>
<dbReference type="PANTHER" id="PTHR43130:SF3">
    <property type="entry name" value="HTH-TYPE TRANSCRIPTIONAL REGULATOR RV1931C"/>
    <property type="match status" value="1"/>
</dbReference>
<dbReference type="STRING" id="46177.SAMN05660976_02500"/>
<dbReference type="PANTHER" id="PTHR43130">
    <property type="entry name" value="ARAC-FAMILY TRANSCRIPTIONAL REGULATOR"/>
    <property type="match status" value="1"/>
</dbReference>
<keyword evidence="1" id="KW-0472">Membrane</keyword>
<dbReference type="InterPro" id="IPR002818">
    <property type="entry name" value="DJ-1/PfpI"/>
</dbReference>
<keyword evidence="4" id="KW-1185">Reference proteome</keyword>
<keyword evidence="1" id="KW-1133">Transmembrane helix</keyword>
<evidence type="ECO:0000313" key="3">
    <source>
        <dbReference type="EMBL" id="SEL45686.1"/>
    </source>
</evidence>
<dbReference type="InterPro" id="IPR052158">
    <property type="entry name" value="INH-QAR"/>
</dbReference>
<dbReference type="EMBL" id="FOBF01000005">
    <property type="protein sequence ID" value="SEL45686.1"/>
    <property type="molecule type" value="Genomic_DNA"/>
</dbReference>
<reference evidence="3 4" key="1">
    <citation type="submission" date="2016-10" db="EMBL/GenBank/DDBJ databases">
        <authorList>
            <person name="de Groot N.N."/>
        </authorList>
    </citation>
    <scope>NUCLEOTIDE SEQUENCE [LARGE SCALE GENOMIC DNA]</scope>
    <source>
        <strain evidence="3 4">DSM 43357</strain>
    </source>
</reference>
<dbReference type="SUPFAM" id="SSF52317">
    <property type="entry name" value="Class I glutamine amidotransferase-like"/>
    <property type="match status" value="1"/>
</dbReference>
<evidence type="ECO:0000313" key="4">
    <source>
        <dbReference type="Proteomes" id="UP000198953"/>
    </source>
</evidence>
<evidence type="ECO:0000256" key="1">
    <source>
        <dbReference type="SAM" id="Phobius"/>
    </source>
</evidence>
<dbReference type="Proteomes" id="UP000198953">
    <property type="component" value="Unassembled WGS sequence"/>
</dbReference>
<organism evidence="3 4">
    <name type="scientific">Nonomuraea pusilla</name>
    <dbReference type="NCBI Taxonomy" id="46177"/>
    <lineage>
        <taxon>Bacteria</taxon>
        <taxon>Bacillati</taxon>
        <taxon>Actinomycetota</taxon>
        <taxon>Actinomycetes</taxon>
        <taxon>Streptosporangiales</taxon>
        <taxon>Streptosporangiaceae</taxon>
        <taxon>Nonomuraea</taxon>
    </lineage>
</organism>
<evidence type="ECO:0000259" key="2">
    <source>
        <dbReference type="Pfam" id="PF01965"/>
    </source>
</evidence>
<proteinExistence type="predicted"/>